<proteinExistence type="predicted"/>
<reference evidence="3" key="1">
    <citation type="submission" date="2016-11" db="EMBL/GenBank/DDBJ databases">
        <authorList>
            <person name="Varghese N."/>
            <person name="Submissions S."/>
        </authorList>
    </citation>
    <scope>NUCLEOTIDE SEQUENCE [LARGE SCALE GENOMIC DNA]</scope>
    <source>
        <strain evidence="3">DSM 100564</strain>
    </source>
</reference>
<sequence>MTVLGPKTGNKIESGDGNIQAGGNVGIEPARHERMLQEARDELRVDLEAKFAEAKRADTAEREVLDLKIEVLQGKIAEYEKRLANPEVAFREFQRTNQDLKLRAFNLMHTRPRKSSSSILAV</sequence>
<accession>A0A1M6P8Q5</accession>
<protein>
    <submittedName>
        <fullName evidence="2">Uncharacterized protein</fullName>
    </submittedName>
</protein>
<gene>
    <name evidence="2" type="ORF">SAMN05444000_117102</name>
</gene>
<dbReference type="SUPFAM" id="SSF161270">
    <property type="entry name" value="PspA lactotransferrin-binding region"/>
    <property type="match status" value="1"/>
</dbReference>
<dbReference type="Proteomes" id="UP000183982">
    <property type="component" value="Unassembled WGS sequence"/>
</dbReference>
<dbReference type="STRING" id="1470563.SAMN05444000_117102"/>
<dbReference type="EMBL" id="FQZQ01000017">
    <property type="protein sequence ID" value="SHK04327.1"/>
    <property type="molecule type" value="Genomic_DNA"/>
</dbReference>
<dbReference type="AlphaFoldDB" id="A0A1M6P8Q5"/>
<feature type="region of interest" description="Disordered" evidence="1">
    <location>
        <begin position="1"/>
        <end position="25"/>
    </location>
</feature>
<evidence type="ECO:0000256" key="1">
    <source>
        <dbReference type="SAM" id="MobiDB-lite"/>
    </source>
</evidence>
<evidence type="ECO:0000313" key="2">
    <source>
        <dbReference type="EMBL" id="SHK04327.1"/>
    </source>
</evidence>
<name>A0A1M6P8Q5_9RHOB</name>
<evidence type="ECO:0000313" key="3">
    <source>
        <dbReference type="Proteomes" id="UP000183982"/>
    </source>
</evidence>
<organism evidence="2 3">
    <name type="scientific">Shimia gijangensis</name>
    <dbReference type="NCBI Taxonomy" id="1470563"/>
    <lineage>
        <taxon>Bacteria</taxon>
        <taxon>Pseudomonadati</taxon>
        <taxon>Pseudomonadota</taxon>
        <taxon>Alphaproteobacteria</taxon>
        <taxon>Rhodobacterales</taxon>
        <taxon>Roseobacteraceae</taxon>
    </lineage>
</organism>
<dbReference type="RefSeq" id="WP_073254457.1">
    <property type="nucleotide sequence ID" value="NZ_FQZQ01000017.1"/>
</dbReference>
<keyword evidence="3" id="KW-1185">Reference proteome</keyword>